<dbReference type="FunFam" id="2.30.33.40:FF:000001">
    <property type="entry name" value="10 kDa chaperonin"/>
    <property type="match status" value="1"/>
</dbReference>
<dbReference type="InterPro" id="IPR020818">
    <property type="entry name" value="Chaperonin_GroES"/>
</dbReference>
<dbReference type="PANTHER" id="PTHR10772:SF63">
    <property type="entry name" value="20 KDA CHAPERONIN, CHLOROPLASTIC"/>
    <property type="match status" value="1"/>
</dbReference>
<comment type="subunit">
    <text evidence="3">Heptamer of 7 subunits arranged in a ring. Interacts with the chaperonin GroEL.</text>
</comment>
<evidence type="ECO:0000313" key="6">
    <source>
        <dbReference type="Proteomes" id="UP000035159"/>
    </source>
</evidence>
<dbReference type="PANTHER" id="PTHR10772">
    <property type="entry name" value="10 KDA HEAT SHOCK PROTEIN"/>
    <property type="match status" value="1"/>
</dbReference>
<sequence>MKVIPLGSRLLIKPIKEERKTEGGIVLPDTAKEKPMKAEVIEVGKDVEDLDIKAGDKVIFSKYAGTEIKIDDEDFIVIDQDDILAKIED</sequence>
<dbReference type="RefSeq" id="WP_047754336.1">
    <property type="nucleotide sequence ID" value="NZ_CAJUHA010000008.1"/>
</dbReference>
<dbReference type="PRINTS" id="PR00297">
    <property type="entry name" value="CHAPERONIN10"/>
</dbReference>
<keyword evidence="2 3" id="KW-0143">Chaperone</keyword>
<evidence type="ECO:0000256" key="1">
    <source>
        <dbReference type="ARBA" id="ARBA00006975"/>
    </source>
</evidence>
<dbReference type="CDD" id="cd00320">
    <property type="entry name" value="cpn10"/>
    <property type="match status" value="1"/>
</dbReference>
<name>A0A0G2Z6L6_9BACT</name>
<dbReference type="EMBL" id="CP011232">
    <property type="protein sequence ID" value="AKI97202.1"/>
    <property type="molecule type" value="Genomic_DNA"/>
</dbReference>
<evidence type="ECO:0000256" key="4">
    <source>
        <dbReference type="RuleBase" id="RU000535"/>
    </source>
</evidence>
<dbReference type="Pfam" id="PF00166">
    <property type="entry name" value="Cpn10"/>
    <property type="match status" value="1"/>
</dbReference>
<dbReference type="NCBIfam" id="NF001531">
    <property type="entry name" value="PRK00364.2-2"/>
    <property type="match status" value="1"/>
</dbReference>
<evidence type="ECO:0000256" key="3">
    <source>
        <dbReference type="HAMAP-Rule" id="MF_00580"/>
    </source>
</evidence>
<evidence type="ECO:0000256" key="2">
    <source>
        <dbReference type="ARBA" id="ARBA00023186"/>
    </source>
</evidence>
<dbReference type="HAMAP" id="MF_00580">
    <property type="entry name" value="CH10"/>
    <property type="match status" value="1"/>
</dbReference>
<dbReference type="InterPro" id="IPR011032">
    <property type="entry name" value="GroES-like_sf"/>
</dbReference>
<protein>
    <recommendedName>
        <fullName evidence="3">Co-chaperonin GroES</fullName>
    </recommendedName>
    <alternativeName>
        <fullName evidence="3">10 kDa chaperonin</fullName>
    </alternativeName>
    <alternativeName>
        <fullName evidence="3">Chaperonin-10</fullName>
        <shortName evidence="3">Cpn10</shortName>
    </alternativeName>
</protein>
<dbReference type="GO" id="GO:0051082">
    <property type="term" value="F:unfolded protein binding"/>
    <property type="evidence" value="ECO:0007669"/>
    <property type="project" value="TreeGrafter"/>
</dbReference>
<evidence type="ECO:0000313" key="5">
    <source>
        <dbReference type="EMBL" id="AKI97202.1"/>
    </source>
</evidence>
<dbReference type="KEGG" id="kpf:IX53_04550"/>
<dbReference type="Gene3D" id="2.30.33.40">
    <property type="entry name" value="GroES chaperonin"/>
    <property type="match status" value="1"/>
</dbReference>
<organism evidence="5 6">
    <name type="scientific">Kosmotoga pacifica</name>
    <dbReference type="NCBI Taxonomy" id="1330330"/>
    <lineage>
        <taxon>Bacteria</taxon>
        <taxon>Thermotogati</taxon>
        <taxon>Thermotogota</taxon>
        <taxon>Thermotogae</taxon>
        <taxon>Kosmotogales</taxon>
        <taxon>Kosmotogaceae</taxon>
        <taxon>Kosmotoga</taxon>
    </lineage>
</organism>
<dbReference type="InterPro" id="IPR037124">
    <property type="entry name" value="Chaperonin_GroES_sf"/>
</dbReference>
<dbReference type="SMART" id="SM00883">
    <property type="entry name" value="Cpn10"/>
    <property type="match status" value="1"/>
</dbReference>
<dbReference type="NCBIfam" id="NF011106">
    <property type="entry name" value="PRK14533.1"/>
    <property type="match status" value="1"/>
</dbReference>
<keyword evidence="3" id="KW-0963">Cytoplasm</keyword>
<gene>
    <name evidence="3" type="primary">groES</name>
    <name evidence="3" type="synonym">groS</name>
    <name evidence="5" type="ORF">IX53_04550</name>
</gene>
<keyword evidence="6" id="KW-1185">Reference proteome</keyword>
<proteinExistence type="inferred from homology"/>
<dbReference type="OrthoDB" id="9806791at2"/>
<dbReference type="PATRIC" id="fig|1330330.3.peg.915"/>
<dbReference type="AlphaFoldDB" id="A0A0G2Z6L6"/>
<dbReference type="STRING" id="1330330.IX53_04550"/>
<dbReference type="GO" id="GO:0005524">
    <property type="term" value="F:ATP binding"/>
    <property type="evidence" value="ECO:0007669"/>
    <property type="project" value="InterPro"/>
</dbReference>
<comment type="similarity">
    <text evidence="1 3 4">Belongs to the GroES chaperonin family.</text>
</comment>
<accession>A0A0G2Z6L6</accession>
<dbReference type="GO" id="GO:0005737">
    <property type="term" value="C:cytoplasm"/>
    <property type="evidence" value="ECO:0007669"/>
    <property type="project" value="UniProtKB-SubCell"/>
</dbReference>
<dbReference type="GO" id="GO:0044183">
    <property type="term" value="F:protein folding chaperone"/>
    <property type="evidence" value="ECO:0007669"/>
    <property type="project" value="InterPro"/>
</dbReference>
<dbReference type="SUPFAM" id="SSF50129">
    <property type="entry name" value="GroES-like"/>
    <property type="match status" value="1"/>
</dbReference>
<dbReference type="GO" id="GO:0046872">
    <property type="term" value="F:metal ion binding"/>
    <property type="evidence" value="ECO:0007669"/>
    <property type="project" value="TreeGrafter"/>
</dbReference>
<comment type="subcellular location">
    <subcellularLocation>
        <location evidence="3">Cytoplasm</location>
    </subcellularLocation>
</comment>
<dbReference type="GO" id="GO:0051087">
    <property type="term" value="F:protein-folding chaperone binding"/>
    <property type="evidence" value="ECO:0007669"/>
    <property type="project" value="TreeGrafter"/>
</dbReference>
<dbReference type="Proteomes" id="UP000035159">
    <property type="component" value="Chromosome"/>
</dbReference>
<reference evidence="5 6" key="1">
    <citation type="submission" date="2015-04" db="EMBL/GenBank/DDBJ databases">
        <title>Complete Genome Sequence of Kosmotoga pacifica SLHLJ1.</title>
        <authorList>
            <person name="Jiang L.J."/>
            <person name="Shao Z.Z."/>
            <person name="Jebbar M."/>
        </authorList>
    </citation>
    <scope>NUCLEOTIDE SEQUENCE [LARGE SCALE GENOMIC DNA]</scope>
    <source>
        <strain evidence="5 6">SLHLJ1</strain>
    </source>
</reference>
<comment type="function">
    <text evidence="3 4">Together with the chaperonin GroEL, plays an essential role in assisting protein folding. The GroEL-GroES system forms a nano-cage that allows encapsulation of the non-native substrate proteins and provides a physical environment optimized to promote and accelerate protein folding. GroES binds to the apical surface of the GroEL ring, thereby capping the opening of the GroEL channel.</text>
</comment>